<reference evidence="1 2" key="1">
    <citation type="submission" date="2018-05" db="EMBL/GenBank/DDBJ databases">
        <title>Draft genome sequence of Rhodanobacter denitrificans Yn1 isolated from gold copper mine.</title>
        <authorList>
            <person name="Yang N."/>
            <person name="Mazhar H.S."/>
            <person name="Rensing C."/>
        </authorList>
    </citation>
    <scope>NUCLEOTIDE SEQUENCE [LARGE SCALE GENOMIC DNA]</scope>
    <source>
        <strain evidence="1 2">Yn1</strain>
    </source>
</reference>
<dbReference type="Pfam" id="PF11578">
    <property type="entry name" value="DUF3237"/>
    <property type="match status" value="1"/>
</dbReference>
<dbReference type="EMBL" id="QFWQ01000003">
    <property type="protein sequence ID" value="RCS30648.1"/>
    <property type="molecule type" value="Genomic_DNA"/>
</dbReference>
<dbReference type="Gene3D" id="2.40.160.20">
    <property type="match status" value="1"/>
</dbReference>
<dbReference type="AlphaFoldDB" id="A0A368KHK5"/>
<sequence>MRSTDEFVAVPCLHVIHGDTGFAEIQEHDVMSYEKIFEYDLDITGVTDYGANMEALFAGQERVPLQGAQFDVALAGPVKGRVTGAMRGIDYLRVRPDGRRELELRGSIETEDGSRIAFSAEGVGSPRDGEPIVDLTVRIDLLTAAAAYSWVNAKPAYGSGYADLTTNKIHVEVYLH</sequence>
<proteinExistence type="predicted"/>
<organism evidence="1 2">
    <name type="scientific">Rhodanobacter denitrificans</name>
    <dbReference type="NCBI Taxonomy" id="666685"/>
    <lineage>
        <taxon>Bacteria</taxon>
        <taxon>Pseudomonadati</taxon>
        <taxon>Pseudomonadota</taxon>
        <taxon>Gammaproteobacteria</taxon>
        <taxon>Lysobacterales</taxon>
        <taxon>Rhodanobacteraceae</taxon>
        <taxon>Rhodanobacter</taxon>
    </lineage>
</organism>
<gene>
    <name evidence="1" type="ORF">DEO45_02380</name>
</gene>
<comment type="caution">
    <text evidence="1">The sequence shown here is derived from an EMBL/GenBank/DDBJ whole genome shotgun (WGS) entry which is preliminary data.</text>
</comment>
<accession>A0A368KHK5</accession>
<evidence type="ECO:0000313" key="1">
    <source>
        <dbReference type="EMBL" id="RCS30648.1"/>
    </source>
</evidence>
<evidence type="ECO:0000313" key="2">
    <source>
        <dbReference type="Proteomes" id="UP000252387"/>
    </source>
</evidence>
<keyword evidence="2" id="KW-1185">Reference proteome</keyword>
<dbReference type="Proteomes" id="UP000252387">
    <property type="component" value="Unassembled WGS sequence"/>
</dbReference>
<protein>
    <submittedName>
        <fullName evidence="1">DUF3237 family protein</fullName>
    </submittedName>
</protein>
<name>A0A368KHK5_9GAMM</name>